<protein>
    <submittedName>
        <fullName evidence="6">DNA-binding HxlR family transcriptional regulator</fullName>
    </submittedName>
</protein>
<dbReference type="InterPro" id="IPR002577">
    <property type="entry name" value="HTH_HxlR"/>
</dbReference>
<organism evidence="6 7">
    <name type="scientific">Aureimonas phyllosphaerae</name>
    <dbReference type="NCBI Taxonomy" id="1166078"/>
    <lineage>
        <taxon>Bacteria</taxon>
        <taxon>Pseudomonadati</taxon>
        <taxon>Pseudomonadota</taxon>
        <taxon>Alphaproteobacteria</taxon>
        <taxon>Hyphomicrobiales</taxon>
        <taxon>Aurantimonadaceae</taxon>
        <taxon>Aureimonas</taxon>
    </lineage>
</organism>
<dbReference type="Pfam" id="PF01638">
    <property type="entry name" value="HxlR"/>
    <property type="match status" value="1"/>
</dbReference>
<dbReference type="OrthoDB" id="9800350at2"/>
<name>A0A7W6FWL6_9HYPH</name>
<dbReference type="PANTHER" id="PTHR33204:SF29">
    <property type="entry name" value="TRANSCRIPTIONAL REGULATOR"/>
    <property type="match status" value="1"/>
</dbReference>
<keyword evidence="3" id="KW-0804">Transcription</keyword>
<dbReference type="InterPro" id="IPR011991">
    <property type="entry name" value="ArsR-like_HTH"/>
</dbReference>
<evidence type="ECO:0000313" key="6">
    <source>
        <dbReference type="EMBL" id="MBB3938055.1"/>
    </source>
</evidence>
<dbReference type="InterPro" id="IPR036388">
    <property type="entry name" value="WH-like_DNA-bd_sf"/>
</dbReference>
<sequence length="148" mass="16569">MKRDWRNGNPEQQLFWATATCETLRVLEGKWKIVIIVQLFAAKAPVRFSELEKRVVGVNQKMLIQQLKELEKDGIVARTVYPQVPPKVEYALTELGRALGPSIESLINWAFLKCEMSGGTPQQVDAATGAVVGRQLSPPTETLEPRPK</sequence>
<accession>A0A7W6FWL6</accession>
<evidence type="ECO:0000259" key="5">
    <source>
        <dbReference type="PROSITE" id="PS51118"/>
    </source>
</evidence>
<dbReference type="AlphaFoldDB" id="A0A7W6FWL6"/>
<dbReference type="GO" id="GO:0003677">
    <property type="term" value="F:DNA binding"/>
    <property type="evidence" value="ECO:0007669"/>
    <property type="project" value="UniProtKB-KW"/>
</dbReference>
<keyword evidence="1" id="KW-0805">Transcription regulation</keyword>
<dbReference type="Gene3D" id="1.10.10.10">
    <property type="entry name" value="Winged helix-like DNA-binding domain superfamily/Winged helix DNA-binding domain"/>
    <property type="match status" value="1"/>
</dbReference>
<keyword evidence="2 6" id="KW-0238">DNA-binding</keyword>
<dbReference type="RefSeq" id="WP_090966263.1">
    <property type="nucleotide sequence ID" value="NZ_FOOA01000026.1"/>
</dbReference>
<dbReference type="Proteomes" id="UP000531216">
    <property type="component" value="Unassembled WGS sequence"/>
</dbReference>
<feature type="region of interest" description="Disordered" evidence="4">
    <location>
        <begin position="129"/>
        <end position="148"/>
    </location>
</feature>
<evidence type="ECO:0000313" key="7">
    <source>
        <dbReference type="Proteomes" id="UP000531216"/>
    </source>
</evidence>
<evidence type="ECO:0000256" key="1">
    <source>
        <dbReference type="ARBA" id="ARBA00023015"/>
    </source>
</evidence>
<dbReference type="InterPro" id="IPR036390">
    <property type="entry name" value="WH_DNA-bd_sf"/>
</dbReference>
<feature type="domain" description="HTH hxlR-type" evidence="5">
    <location>
        <begin position="17"/>
        <end position="118"/>
    </location>
</feature>
<evidence type="ECO:0000256" key="2">
    <source>
        <dbReference type="ARBA" id="ARBA00023125"/>
    </source>
</evidence>
<comment type="caution">
    <text evidence="6">The sequence shown here is derived from an EMBL/GenBank/DDBJ whole genome shotgun (WGS) entry which is preliminary data.</text>
</comment>
<dbReference type="EMBL" id="JACIDO010000016">
    <property type="protein sequence ID" value="MBB3938055.1"/>
    <property type="molecule type" value="Genomic_DNA"/>
</dbReference>
<proteinExistence type="predicted"/>
<dbReference type="PROSITE" id="PS51118">
    <property type="entry name" value="HTH_HXLR"/>
    <property type="match status" value="1"/>
</dbReference>
<evidence type="ECO:0000256" key="4">
    <source>
        <dbReference type="SAM" id="MobiDB-lite"/>
    </source>
</evidence>
<evidence type="ECO:0000256" key="3">
    <source>
        <dbReference type="ARBA" id="ARBA00023163"/>
    </source>
</evidence>
<dbReference type="PANTHER" id="PTHR33204">
    <property type="entry name" value="TRANSCRIPTIONAL REGULATOR, MARR FAMILY"/>
    <property type="match status" value="1"/>
</dbReference>
<dbReference type="SUPFAM" id="SSF46785">
    <property type="entry name" value="Winged helix' DNA-binding domain"/>
    <property type="match status" value="1"/>
</dbReference>
<dbReference type="GO" id="GO:0006355">
    <property type="term" value="P:regulation of DNA-templated transcription"/>
    <property type="evidence" value="ECO:0007669"/>
    <property type="project" value="UniProtKB-ARBA"/>
</dbReference>
<dbReference type="CDD" id="cd00090">
    <property type="entry name" value="HTH_ARSR"/>
    <property type="match status" value="1"/>
</dbReference>
<reference evidence="6 7" key="1">
    <citation type="submission" date="2020-08" db="EMBL/GenBank/DDBJ databases">
        <title>Genomic Encyclopedia of Type Strains, Phase IV (KMG-IV): sequencing the most valuable type-strain genomes for metagenomic binning, comparative biology and taxonomic classification.</title>
        <authorList>
            <person name="Goeker M."/>
        </authorList>
    </citation>
    <scope>NUCLEOTIDE SEQUENCE [LARGE SCALE GENOMIC DNA]</scope>
    <source>
        <strain evidence="6 7">DSM 25024</strain>
    </source>
</reference>
<gene>
    <name evidence="6" type="ORF">GGR05_004225</name>
</gene>
<keyword evidence="7" id="KW-1185">Reference proteome</keyword>